<keyword evidence="2" id="KW-1185">Reference proteome</keyword>
<dbReference type="Gene3D" id="3.40.50.2000">
    <property type="entry name" value="Glycogen Phosphorylase B"/>
    <property type="match status" value="1"/>
</dbReference>
<sequence length="230" mass="25932">MSERKQDLVMFPFMAQGHIIPFLALALQLEQNNNYTITFVNTYLTIKKLKSSLPANSSIQLSLKSLSMAQAMACLLALKTLTQLLTINILQASSILKPSFKKLFSDLVRVQNGFGFACYQSSWLNLRRQNKESDESPLPDFLEASTMLVTQLEMEELDKLGLIYFRRKLGKPVWPIELVLLSKRSQDQAGITPENTISATWELQASGKNFIWDVKPPVGFDLNLESKAKG</sequence>
<dbReference type="AlphaFoldDB" id="A0AAV1R4J5"/>
<gene>
    <name evidence="1" type="ORF">DCAF_LOCUS5970</name>
</gene>
<evidence type="ECO:0000313" key="1">
    <source>
        <dbReference type="EMBL" id="CAK7328249.1"/>
    </source>
</evidence>
<reference evidence="1 2" key="1">
    <citation type="submission" date="2024-01" db="EMBL/GenBank/DDBJ databases">
        <authorList>
            <person name="Waweru B."/>
        </authorList>
    </citation>
    <scope>NUCLEOTIDE SEQUENCE [LARGE SCALE GENOMIC DNA]</scope>
</reference>
<comment type="caution">
    <text evidence="1">The sequence shown here is derived from an EMBL/GenBank/DDBJ whole genome shotgun (WGS) entry which is preliminary data.</text>
</comment>
<dbReference type="EMBL" id="CAWUPB010000893">
    <property type="protein sequence ID" value="CAK7328249.1"/>
    <property type="molecule type" value="Genomic_DNA"/>
</dbReference>
<protein>
    <recommendedName>
        <fullName evidence="3">UDP-glycosyltransferase</fullName>
    </recommendedName>
</protein>
<accession>A0AAV1R4J5</accession>
<evidence type="ECO:0000313" key="2">
    <source>
        <dbReference type="Proteomes" id="UP001314170"/>
    </source>
</evidence>
<proteinExistence type="predicted"/>
<evidence type="ECO:0008006" key="3">
    <source>
        <dbReference type="Google" id="ProtNLM"/>
    </source>
</evidence>
<organism evidence="1 2">
    <name type="scientific">Dovyalis caffra</name>
    <dbReference type="NCBI Taxonomy" id="77055"/>
    <lineage>
        <taxon>Eukaryota</taxon>
        <taxon>Viridiplantae</taxon>
        <taxon>Streptophyta</taxon>
        <taxon>Embryophyta</taxon>
        <taxon>Tracheophyta</taxon>
        <taxon>Spermatophyta</taxon>
        <taxon>Magnoliopsida</taxon>
        <taxon>eudicotyledons</taxon>
        <taxon>Gunneridae</taxon>
        <taxon>Pentapetalae</taxon>
        <taxon>rosids</taxon>
        <taxon>fabids</taxon>
        <taxon>Malpighiales</taxon>
        <taxon>Salicaceae</taxon>
        <taxon>Flacourtieae</taxon>
        <taxon>Dovyalis</taxon>
    </lineage>
</organism>
<dbReference type="SUPFAM" id="SSF53756">
    <property type="entry name" value="UDP-Glycosyltransferase/glycogen phosphorylase"/>
    <property type="match status" value="1"/>
</dbReference>
<name>A0AAV1R4J5_9ROSI</name>
<dbReference type="Proteomes" id="UP001314170">
    <property type="component" value="Unassembled WGS sequence"/>
</dbReference>